<protein>
    <submittedName>
        <fullName evidence="1">DegV family protein</fullName>
    </submittedName>
</protein>
<accession>A0ACD4R6Y6</accession>
<dbReference type="Proteomes" id="UP001226091">
    <property type="component" value="Chromosome"/>
</dbReference>
<reference evidence="2" key="1">
    <citation type="journal article" date="2025" name="Aquaculture">
        <title>Assessment of the bioflocculant production and safety properties of Metabacillus hrfriensis sp. nov. based on phenotypic and whole-genome sequencing analysis.</title>
        <authorList>
            <person name="Zhang R."/>
            <person name="Zhao Z."/>
            <person name="Luo L."/>
            <person name="Wang S."/>
            <person name="Guo K."/>
            <person name="Xu W."/>
        </authorList>
    </citation>
    <scope>NUCLEOTIDE SEQUENCE [LARGE SCALE GENOMIC DNA]</scope>
    <source>
        <strain evidence="2">CT-WN-B3</strain>
    </source>
</reference>
<evidence type="ECO:0000313" key="2">
    <source>
        <dbReference type="Proteomes" id="UP001226091"/>
    </source>
</evidence>
<proteinExistence type="predicted"/>
<keyword evidence="2" id="KW-1185">Reference proteome</keyword>
<gene>
    <name evidence="1" type="ORF">QLQ22_16070</name>
</gene>
<evidence type="ECO:0000313" key="1">
    <source>
        <dbReference type="EMBL" id="WHZ56208.1"/>
    </source>
</evidence>
<organism evidence="1 2">
    <name type="scientific">Metabacillus hrfriensis</name>
    <dbReference type="NCBI Taxonomy" id="3048891"/>
    <lineage>
        <taxon>Bacteria</taxon>
        <taxon>Bacillati</taxon>
        <taxon>Bacillota</taxon>
        <taxon>Bacilli</taxon>
        <taxon>Bacillales</taxon>
        <taxon>Bacillaceae</taxon>
        <taxon>Metabacillus</taxon>
    </lineage>
</organism>
<sequence length="281" mass="31234">MKRKIAWVTDSTASIDAELKDHPDVYWVPMVICINDEEYLDGVNLQAEELYVLLKDSSNAITTSQPPPGAFVELYTKLAEDYDEIVSIHLSSLLSGTYTSAVQAAAEVDIPVTVVDSLTLSEPLTRLVKAAVKMHESGLEPGDIASKLKTLREKHRTYVLIGDLTRLHKSGRMSGTQYYLGSLLNIQPIIRVESGKLSTAEKVRSEKKGFQFIINLIKEGNQNHAIHEIAILFSSKLDKSSKLYEVLQKEFPAIYIKLVPLCTTIGVHTGDDVVGVTWFEE</sequence>
<name>A0ACD4R6Y6_9BACI</name>
<dbReference type="EMBL" id="CP126116">
    <property type="protein sequence ID" value="WHZ56208.1"/>
    <property type="molecule type" value="Genomic_DNA"/>
</dbReference>